<evidence type="ECO:0000259" key="2">
    <source>
        <dbReference type="Pfam" id="PF25928"/>
    </source>
</evidence>
<organism evidence="3 4">
    <name type="scientific">Fusibacter ferrireducens</name>
    <dbReference type="NCBI Taxonomy" id="2785058"/>
    <lineage>
        <taxon>Bacteria</taxon>
        <taxon>Bacillati</taxon>
        <taxon>Bacillota</taxon>
        <taxon>Clostridia</taxon>
        <taxon>Eubacteriales</taxon>
        <taxon>Eubacteriales Family XII. Incertae Sedis</taxon>
        <taxon>Fusibacter</taxon>
    </lineage>
</organism>
<comment type="caution">
    <text evidence="3">The sequence shown here is derived from an EMBL/GenBank/DDBJ whole genome shotgun (WGS) entry which is preliminary data.</text>
</comment>
<feature type="transmembrane region" description="Helical" evidence="1">
    <location>
        <begin position="199"/>
        <end position="224"/>
    </location>
</feature>
<gene>
    <name evidence="3" type="ORF">ISU02_22705</name>
</gene>
<feature type="transmembrane region" description="Helical" evidence="1">
    <location>
        <begin position="33"/>
        <end position="54"/>
    </location>
</feature>
<keyword evidence="4" id="KW-1185">Reference proteome</keyword>
<evidence type="ECO:0000313" key="4">
    <source>
        <dbReference type="Proteomes" id="UP000614200"/>
    </source>
</evidence>
<feature type="transmembrane region" description="Helical" evidence="1">
    <location>
        <begin position="78"/>
        <end position="97"/>
    </location>
</feature>
<feature type="transmembrane region" description="Helical" evidence="1">
    <location>
        <begin position="109"/>
        <end position="134"/>
    </location>
</feature>
<feature type="domain" description="DUF7973" evidence="2">
    <location>
        <begin position="1"/>
        <end position="133"/>
    </location>
</feature>
<proteinExistence type="predicted"/>
<feature type="transmembrane region" description="Helical" evidence="1">
    <location>
        <begin position="169"/>
        <end position="187"/>
    </location>
</feature>
<dbReference type="InterPro" id="IPR058279">
    <property type="entry name" value="DUF7973"/>
</dbReference>
<keyword evidence="1" id="KW-1133">Transmembrane helix</keyword>
<feature type="domain" description="DUF7973" evidence="2">
    <location>
        <begin position="150"/>
        <end position="255"/>
    </location>
</feature>
<keyword evidence="1" id="KW-0812">Transmembrane</keyword>
<protein>
    <recommendedName>
        <fullName evidence="2">DUF7973 domain-containing protein</fullName>
    </recommendedName>
</protein>
<dbReference type="Pfam" id="PF25928">
    <property type="entry name" value="DUF7973"/>
    <property type="match status" value="2"/>
</dbReference>
<sequence length="257" mass="26776">MGALPAFIFAGLVGLSGIAITAAGGSLDLVGTLAFGPFLGPHIAFAGGVAAAAYSHKNNQLESGCDIATPLAKFSDPMTLIVGGLFGGLGYVINYLYASVLHLPTDTVAMTVITTAIIARFMFGNSGIVGDTSVKDRDYYPKGKSFLFLSIAGIALGLVVSHYTVETGIVTLGFCISAASLMFAQMGHPCPATHHISLVAAYAALATGNIWIGALFGLIAALFGEFVLKTFNSHCDTHIDPPAFTIFVWAFIIFIFL</sequence>
<keyword evidence="1" id="KW-0472">Membrane</keyword>
<feature type="transmembrane region" description="Helical" evidence="1">
    <location>
        <begin position="239"/>
        <end position="256"/>
    </location>
</feature>
<feature type="transmembrane region" description="Helical" evidence="1">
    <location>
        <begin position="146"/>
        <end position="163"/>
    </location>
</feature>
<dbReference type="EMBL" id="JADKNH010000023">
    <property type="protein sequence ID" value="MBF4695919.1"/>
    <property type="molecule type" value="Genomic_DNA"/>
</dbReference>
<name>A0ABR9ZZP7_9FIRM</name>
<dbReference type="Proteomes" id="UP000614200">
    <property type="component" value="Unassembled WGS sequence"/>
</dbReference>
<evidence type="ECO:0000313" key="3">
    <source>
        <dbReference type="EMBL" id="MBF4695919.1"/>
    </source>
</evidence>
<reference evidence="3 4" key="1">
    <citation type="submission" date="2020-11" db="EMBL/GenBank/DDBJ databases">
        <title>Fusibacter basophilias sp. nov.</title>
        <authorList>
            <person name="Qiu D."/>
        </authorList>
    </citation>
    <scope>NUCLEOTIDE SEQUENCE [LARGE SCALE GENOMIC DNA]</scope>
    <source>
        <strain evidence="3 4">Q10-2</strain>
    </source>
</reference>
<accession>A0ABR9ZZP7</accession>
<evidence type="ECO:0000256" key="1">
    <source>
        <dbReference type="SAM" id="Phobius"/>
    </source>
</evidence>